<feature type="compositionally biased region" description="Basic and acidic residues" evidence="1">
    <location>
        <begin position="44"/>
        <end position="60"/>
    </location>
</feature>
<protein>
    <submittedName>
        <fullName evidence="2">Uncharacterized protein</fullName>
    </submittedName>
</protein>
<name>A0A369JLP8_HYPMA</name>
<accession>A0A369JLP8</accession>
<comment type="caution">
    <text evidence="2">The sequence shown here is derived from an EMBL/GenBank/DDBJ whole genome shotgun (WGS) entry which is preliminary data.</text>
</comment>
<dbReference type="Proteomes" id="UP000076154">
    <property type="component" value="Unassembled WGS sequence"/>
</dbReference>
<evidence type="ECO:0000256" key="1">
    <source>
        <dbReference type="SAM" id="MobiDB-lite"/>
    </source>
</evidence>
<dbReference type="STRING" id="39966.A0A369JLP8"/>
<gene>
    <name evidence="2" type="ORF">Hypma_011895</name>
</gene>
<sequence length="291" mass="32370">MLLRFTAPDMLNSALVDVSTGERAYDIVTVLLPPKPESEQENDDPTRSSQDRSTKEQRRTCIADPSGATLVSISWNGRHPDIVILDEKVGGLADLFGSSTVRFMPKILAVPTRFDTEYVWTATPHSLTLFDYDSETTKGTFYQNSIRLSTPFRSKAKLSSTAHFDSDPNPSTAPSSPLSSSSSLHSSASSALTSNASSPCICAPSHPRSTPTDCPKSSFISTYLPGVGSNYLEFCHHPLAHDIEIIVSFLMMEILRRGRFVLTPYTFEKPNMWQLKETRDLVLRRLRRYTV</sequence>
<dbReference type="EMBL" id="LUEZ02000055">
    <property type="protein sequence ID" value="RDB21487.1"/>
    <property type="molecule type" value="Genomic_DNA"/>
</dbReference>
<feature type="region of interest" description="Disordered" evidence="1">
    <location>
        <begin position="160"/>
        <end position="186"/>
    </location>
</feature>
<feature type="region of interest" description="Disordered" evidence="1">
    <location>
        <begin position="32"/>
        <end position="60"/>
    </location>
</feature>
<dbReference type="InParanoid" id="A0A369JLP8"/>
<evidence type="ECO:0000313" key="2">
    <source>
        <dbReference type="EMBL" id="RDB21487.1"/>
    </source>
</evidence>
<dbReference type="OrthoDB" id="3258136at2759"/>
<organism evidence="2 3">
    <name type="scientific">Hypsizygus marmoreus</name>
    <name type="common">White beech mushroom</name>
    <name type="synonym">Agaricus marmoreus</name>
    <dbReference type="NCBI Taxonomy" id="39966"/>
    <lineage>
        <taxon>Eukaryota</taxon>
        <taxon>Fungi</taxon>
        <taxon>Dikarya</taxon>
        <taxon>Basidiomycota</taxon>
        <taxon>Agaricomycotina</taxon>
        <taxon>Agaricomycetes</taxon>
        <taxon>Agaricomycetidae</taxon>
        <taxon>Agaricales</taxon>
        <taxon>Tricholomatineae</taxon>
        <taxon>Lyophyllaceae</taxon>
        <taxon>Hypsizygus</taxon>
    </lineage>
</organism>
<feature type="compositionally biased region" description="Low complexity" evidence="1">
    <location>
        <begin position="168"/>
        <end position="186"/>
    </location>
</feature>
<evidence type="ECO:0000313" key="3">
    <source>
        <dbReference type="Proteomes" id="UP000076154"/>
    </source>
</evidence>
<proteinExistence type="predicted"/>
<reference evidence="2" key="1">
    <citation type="submission" date="2018-04" db="EMBL/GenBank/DDBJ databases">
        <title>Whole genome sequencing of Hypsizygus marmoreus.</title>
        <authorList>
            <person name="Choi I.-G."/>
            <person name="Min B."/>
            <person name="Kim J.-G."/>
            <person name="Kim S."/>
            <person name="Oh Y.-L."/>
            <person name="Kong W.-S."/>
            <person name="Park H."/>
            <person name="Jeong J."/>
            <person name="Song E.-S."/>
        </authorList>
    </citation>
    <scope>NUCLEOTIDE SEQUENCE [LARGE SCALE GENOMIC DNA]</scope>
    <source>
        <strain evidence="2">51987-8</strain>
    </source>
</reference>
<dbReference type="AlphaFoldDB" id="A0A369JLP8"/>
<keyword evidence="3" id="KW-1185">Reference proteome</keyword>